<dbReference type="Pfam" id="PF00015">
    <property type="entry name" value="MCPsignal"/>
    <property type="match status" value="1"/>
</dbReference>
<dbReference type="InterPro" id="IPR004090">
    <property type="entry name" value="Chemotax_Me-accpt_rcpt"/>
</dbReference>
<keyword evidence="6" id="KW-1185">Reference proteome</keyword>
<organism evidence="5 6">
    <name type="scientific">Paramagnetospirillum magneticum (strain ATCC 700264 / AMB-1)</name>
    <name type="common">Magnetospirillum magneticum</name>
    <dbReference type="NCBI Taxonomy" id="342108"/>
    <lineage>
        <taxon>Bacteria</taxon>
        <taxon>Pseudomonadati</taxon>
        <taxon>Pseudomonadota</taxon>
        <taxon>Alphaproteobacteria</taxon>
        <taxon>Rhodospirillales</taxon>
        <taxon>Magnetospirillaceae</taxon>
        <taxon>Paramagnetospirillum</taxon>
    </lineage>
</organism>
<dbReference type="PANTHER" id="PTHR32089">
    <property type="entry name" value="METHYL-ACCEPTING CHEMOTAXIS PROTEIN MCPB"/>
    <property type="match status" value="1"/>
</dbReference>
<evidence type="ECO:0000259" key="4">
    <source>
        <dbReference type="PROSITE" id="PS50111"/>
    </source>
</evidence>
<dbReference type="PROSITE" id="PS50111">
    <property type="entry name" value="CHEMOTAXIS_TRANSDUC_2"/>
    <property type="match status" value="1"/>
</dbReference>
<evidence type="ECO:0000256" key="2">
    <source>
        <dbReference type="ARBA" id="ARBA00029447"/>
    </source>
</evidence>
<dbReference type="SMART" id="SM00283">
    <property type="entry name" value="MA"/>
    <property type="match status" value="1"/>
</dbReference>
<proteinExistence type="inferred from homology"/>
<sequence length="432" mass="45155">MQNLSSVSKARRACQITFGLALALVLVALLLQNWVAAGFAVVLAIPAWIPVGLLNRSNASIEKAAQVCAAAAQGNLGVRIMDIKGQGNIGQMLRSINRLLDLTEAYCRESQAAMEHANQRQYFRKIIPTGLRGDFARYAGIINTSLDLMKGRDADALNFAEQNVRVLVQEVSSASTQLRQSSDRLMNNATQTVEQAMTSAAAAEEASVNVQSVAGAAEELAASFGEINMQTTRATAISSEAMVTAQRTDQTVQDLGHAAAQIGSVLSLIQDIASQTNLLALNATIEAARAGEAGKGFAVVANEVKTLANQTARATEEISAHVSQIQLASEGAAAAIREIAQIVGTIQETSTAVAGAVEEQNAVTMEISRNVQEAATGTASVSEAVAYVKDTAETTDQEAREISAAAASLAARADDLEAQIGGFIAKIKGQAA</sequence>
<accession>Q2W013</accession>
<dbReference type="EMBL" id="AP007255">
    <property type="protein sequence ID" value="BAE52812.1"/>
    <property type="molecule type" value="Genomic_DNA"/>
</dbReference>
<evidence type="ECO:0000313" key="5">
    <source>
        <dbReference type="EMBL" id="BAE52812.1"/>
    </source>
</evidence>
<dbReference type="OrthoDB" id="5179380at2"/>
<dbReference type="STRING" id="342108.amb4008"/>
<dbReference type="Gene3D" id="1.10.287.950">
    <property type="entry name" value="Methyl-accepting chemotaxis protein"/>
    <property type="match status" value="1"/>
</dbReference>
<comment type="similarity">
    <text evidence="2">Belongs to the methyl-accepting chemotaxis (MCP) protein family.</text>
</comment>
<dbReference type="GO" id="GO:0004888">
    <property type="term" value="F:transmembrane signaling receptor activity"/>
    <property type="evidence" value="ECO:0007669"/>
    <property type="project" value="InterPro"/>
</dbReference>
<dbReference type="GO" id="GO:0006935">
    <property type="term" value="P:chemotaxis"/>
    <property type="evidence" value="ECO:0007669"/>
    <property type="project" value="InterPro"/>
</dbReference>
<reference evidence="5 6" key="1">
    <citation type="journal article" date="2005" name="DNA Res.">
        <title>Complete genome sequence of the facultative anaerobic magnetotactic bacterium Magnetospirillum sp. strain AMB-1.</title>
        <authorList>
            <person name="Matsunaga T."/>
            <person name="Okamura Y."/>
            <person name="Fukuda Y."/>
            <person name="Wahyudi A.T."/>
            <person name="Murase Y."/>
            <person name="Takeyama H."/>
        </authorList>
    </citation>
    <scope>NUCLEOTIDE SEQUENCE [LARGE SCALE GENOMIC DNA]</scope>
    <source>
        <strain evidence="6">ATCC 700264 / AMB-1</strain>
    </source>
</reference>
<dbReference type="GO" id="GO:0007165">
    <property type="term" value="P:signal transduction"/>
    <property type="evidence" value="ECO:0007669"/>
    <property type="project" value="UniProtKB-KW"/>
</dbReference>
<dbReference type="KEGG" id="mag:amb4008"/>
<dbReference type="HOGENOM" id="CLU_000445_107_27_5"/>
<evidence type="ECO:0000256" key="3">
    <source>
        <dbReference type="PROSITE-ProRule" id="PRU00284"/>
    </source>
</evidence>
<dbReference type="RefSeq" id="WP_011386361.1">
    <property type="nucleotide sequence ID" value="NC_007626.1"/>
</dbReference>
<dbReference type="PRINTS" id="PR00260">
    <property type="entry name" value="CHEMTRNSDUCR"/>
</dbReference>
<evidence type="ECO:0000256" key="1">
    <source>
        <dbReference type="ARBA" id="ARBA00023224"/>
    </source>
</evidence>
<feature type="domain" description="Methyl-accepting transducer" evidence="4">
    <location>
        <begin position="167"/>
        <end position="410"/>
    </location>
</feature>
<dbReference type="Proteomes" id="UP000007058">
    <property type="component" value="Chromosome"/>
</dbReference>
<dbReference type="PANTHER" id="PTHR32089:SF112">
    <property type="entry name" value="LYSOZYME-LIKE PROTEIN-RELATED"/>
    <property type="match status" value="1"/>
</dbReference>
<protein>
    <submittedName>
        <fullName evidence="5">Methyl-accepting chemotaxis protein</fullName>
    </submittedName>
</protein>
<dbReference type="AlphaFoldDB" id="Q2W013"/>
<dbReference type="InterPro" id="IPR004089">
    <property type="entry name" value="MCPsignal_dom"/>
</dbReference>
<dbReference type="Gene3D" id="1.20.120.1530">
    <property type="match status" value="1"/>
</dbReference>
<name>Q2W013_PARM1</name>
<keyword evidence="1 3" id="KW-0807">Transducer</keyword>
<dbReference type="GO" id="GO:0016020">
    <property type="term" value="C:membrane"/>
    <property type="evidence" value="ECO:0007669"/>
    <property type="project" value="InterPro"/>
</dbReference>
<dbReference type="SUPFAM" id="SSF58104">
    <property type="entry name" value="Methyl-accepting chemotaxis protein (MCP) signaling domain"/>
    <property type="match status" value="1"/>
</dbReference>
<evidence type="ECO:0000313" key="6">
    <source>
        <dbReference type="Proteomes" id="UP000007058"/>
    </source>
</evidence>
<gene>
    <name evidence="5" type="ordered locus">amb4008</name>
</gene>